<protein>
    <submittedName>
        <fullName evidence="4">Uncharacterized protein</fullName>
    </submittedName>
</protein>
<feature type="compositionally biased region" description="Low complexity" evidence="2">
    <location>
        <begin position="75"/>
        <end position="93"/>
    </location>
</feature>
<keyword evidence="5" id="KW-1185">Reference proteome</keyword>
<organism evidence="4 5">
    <name type="scientific">Cyclotella cryptica</name>
    <dbReference type="NCBI Taxonomy" id="29204"/>
    <lineage>
        <taxon>Eukaryota</taxon>
        <taxon>Sar</taxon>
        <taxon>Stramenopiles</taxon>
        <taxon>Ochrophyta</taxon>
        <taxon>Bacillariophyta</taxon>
        <taxon>Coscinodiscophyceae</taxon>
        <taxon>Thalassiosirophycidae</taxon>
        <taxon>Stephanodiscales</taxon>
        <taxon>Stephanodiscaceae</taxon>
        <taxon>Cyclotella</taxon>
    </lineage>
</organism>
<dbReference type="EMBL" id="JABMIG020000148">
    <property type="protein sequence ID" value="KAL3789009.1"/>
    <property type="molecule type" value="Genomic_DNA"/>
</dbReference>
<accession>A0ABD3PLT0</accession>
<feature type="region of interest" description="Disordered" evidence="2">
    <location>
        <begin position="1"/>
        <end position="115"/>
    </location>
</feature>
<evidence type="ECO:0000313" key="5">
    <source>
        <dbReference type="Proteomes" id="UP001516023"/>
    </source>
</evidence>
<comment type="caution">
    <text evidence="4">The sequence shown here is derived from an EMBL/GenBank/DDBJ whole genome shotgun (WGS) entry which is preliminary data.</text>
</comment>
<evidence type="ECO:0000256" key="2">
    <source>
        <dbReference type="SAM" id="MobiDB-lite"/>
    </source>
</evidence>
<keyword evidence="3" id="KW-0472">Membrane</keyword>
<dbReference type="AlphaFoldDB" id="A0ABD3PLT0"/>
<feature type="compositionally biased region" description="Polar residues" evidence="2">
    <location>
        <begin position="1"/>
        <end position="16"/>
    </location>
</feature>
<keyword evidence="1" id="KW-0175">Coiled coil</keyword>
<feature type="transmembrane region" description="Helical" evidence="3">
    <location>
        <begin position="210"/>
        <end position="229"/>
    </location>
</feature>
<keyword evidence="3" id="KW-0812">Transmembrane</keyword>
<sequence>MSKNTTQDNATKSQGWNWRFGRAEHPEGESTPLLPPPITSQSSHDSVNESQHEQCAPPPSSAPPPPPPPKDEPPKANNAPDDTSQSQQSQKSKPSTRSKRRKNVPDPTIEAATAAASHIKKTITKSLKKKFEGPRKNFFHVLIDLLRLLAGLSSAMMLGMQVVPMFGLKRGDDSEIVFGLQVAVRIYIIIFCLFFILVEARLPFLKRFFSGLNWILRGFLYSFIGIIGMEQDLAMKVEDFASSRKSSILGPDYMTMFASLFMSLTTWLMISVGILYMILGLACMQRWYERMENEHREKVLEWKREKKMEANFKRQKEEYKQYEADRREGRGEWYDDVTDA</sequence>
<feature type="transmembrane region" description="Helical" evidence="3">
    <location>
        <begin position="178"/>
        <end position="198"/>
    </location>
</feature>
<evidence type="ECO:0000256" key="1">
    <source>
        <dbReference type="SAM" id="Coils"/>
    </source>
</evidence>
<proteinExistence type="predicted"/>
<feature type="transmembrane region" description="Helical" evidence="3">
    <location>
        <begin position="138"/>
        <end position="158"/>
    </location>
</feature>
<feature type="coiled-coil region" evidence="1">
    <location>
        <begin position="305"/>
        <end position="332"/>
    </location>
</feature>
<keyword evidence="3" id="KW-1133">Transmembrane helix</keyword>
<evidence type="ECO:0000256" key="3">
    <source>
        <dbReference type="SAM" id="Phobius"/>
    </source>
</evidence>
<evidence type="ECO:0000313" key="4">
    <source>
        <dbReference type="EMBL" id="KAL3789009.1"/>
    </source>
</evidence>
<gene>
    <name evidence="4" type="ORF">HJC23_012714</name>
</gene>
<feature type="compositionally biased region" description="Pro residues" evidence="2">
    <location>
        <begin position="56"/>
        <end position="68"/>
    </location>
</feature>
<name>A0ABD3PLT0_9STRA</name>
<feature type="transmembrane region" description="Helical" evidence="3">
    <location>
        <begin position="256"/>
        <end position="282"/>
    </location>
</feature>
<reference evidence="4 5" key="1">
    <citation type="journal article" date="2020" name="G3 (Bethesda)">
        <title>Improved Reference Genome for Cyclotella cryptica CCMP332, a Model for Cell Wall Morphogenesis, Salinity Adaptation, and Lipid Production in Diatoms (Bacillariophyta).</title>
        <authorList>
            <person name="Roberts W.R."/>
            <person name="Downey K.M."/>
            <person name="Ruck E.C."/>
            <person name="Traller J.C."/>
            <person name="Alverson A.J."/>
        </authorList>
    </citation>
    <scope>NUCLEOTIDE SEQUENCE [LARGE SCALE GENOMIC DNA]</scope>
    <source>
        <strain evidence="4 5">CCMP332</strain>
    </source>
</reference>
<dbReference type="Proteomes" id="UP001516023">
    <property type="component" value="Unassembled WGS sequence"/>
</dbReference>